<keyword evidence="3" id="KW-1185">Reference proteome</keyword>
<dbReference type="AlphaFoldDB" id="F2S8R4"/>
<name>F2S8R4_TRIT1</name>
<proteinExistence type="predicted"/>
<reference evidence="3" key="1">
    <citation type="journal article" date="2012" name="MBio">
        <title>Comparative genome analysis of Trichophyton rubrum and related dermatophytes reveals candidate genes involved in infection.</title>
        <authorList>
            <person name="Martinez D.A."/>
            <person name="Oliver B.G."/>
            <person name="Graeser Y."/>
            <person name="Goldberg J.M."/>
            <person name="Li W."/>
            <person name="Martinez-Rossi N.M."/>
            <person name="Monod M."/>
            <person name="Shelest E."/>
            <person name="Barton R.C."/>
            <person name="Birch E."/>
            <person name="Brakhage A.A."/>
            <person name="Chen Z."/>
            <person name="Gurr S.J."/>
            <person name="Heiman D."/>
            <person name="Heitman J."/>
            <person name="Kosti I."/>
            <person name="Rossi A."/>
            <person name="Saif S."/>
            <person name="Samalova M."/>
            <person name="Saunders C.W."/>
            <person name="Shea T."/>
            <person name="Summerbell R.C."/>
            <person name="Xu J."/>
            <person name="Young S."/>
            <person name="Zeng Q."/>
            <person name="Birren B.W."/>
            <person name="Cuomo C.A."/>
            <person name="White T.C."/>
        </authorList>
    </citation>
    <scope>NUCLEOTIDE SEQUENCE [LARGE SCALE GENOMIC DNA]</scope>
    <source>
        <strain evidence="3">CBS 112818</strain>
    </source>
</reference>
<dbReference type="EMBL" id="GG698529">
    <property type="protein sequence ID" value="EGD99963.1"/>
    <property type="molecule type" value="Genomic_DNA"/>
</dbReference>
<feature type="compositionally biased region" description="Polar residues" evidence="1">
    <location>
        <begin position="8"/>
        <end position="22"/>
    </location>
</feature>
<evidence type="ECO:0000256" key="1">
    <source>
        <dbReference type="SAM" id="MobiDB-lite"/>
    </source>
</evidence>
<dbReference type="HOGENOM" id="CLU_2160240_0_0_1"/>
<feature type="compositionally biased region" description="Polar residues" evidence="1">
    <location>
        <begin position="71"/>
        <end position="81"/>
    </location>
</feature>
<evidence type="ECO:0000313" key="3">
    <source>
        <dbReference type="Proteomes" id="UP000009172"/>
    </source>
</evidence>
<protein>
    <submittedName>
        <fullName evidence="2">Uncharacterized protein</fullName>
    </submittedName>
</protein>
<gene>
    <name evidence="2" type="ORF">TESG_07291</name>
</gene>
<accession>F2S8R4</accession>
<evidence type="ECO:0000313" key="2">
    <source>
        <dbReference type="EMBL" id="EGD99963.1"/>
    </source>
</evidence>
<sequence length="111" mass="12373">MDRDPRTHQAQGKQTRGQSTPRTMLAIGHATKVLCRPETTTKGLYNIPPFQQMLHTLALAYFPIRTRATSEDGSTSEQRTGGPTGATPELQQKADQLQGREWGSHQELRES</sequence>
<feature type="region of interest" description="Disordered" evidence="1">
    <location>
        <begin position="1"/>
        <end position="24"/>
    </location>
</feature>
<organism evidence="2 3">
    <name type="scientific">Trichophyton tonsurans (strain CBS 112818)</name>
    <name type="common">Scalp ringworm fungus</name>
    <dbReference type="NCBI Taxonomy" id="647933"/>
    <lineage>
        <taxon>Eukaryota</taxon>
        <taxon>Fungi</taxon>
        <taxon>Dikarya</taxon>
        <taxon>Ascomycota</taxon>
        <taxon>Pezizomycotina</taxon>
        <taxon>Eurotiomycetes</taxon>
        <taxon>Eurotiomycetidae</taxon>
        <taxon>Onygenales</taxon>
        <taxon>Arthrodermataceae</taxon>
        <taxon>Trichophyton</taxon>
    </lineage>
</organism>
<feature type="compositionally biased region" description="Basic and acidic residues" evidence="1">
    <location>
        <begin position="102"/>
        <end position="111"/>
    </location>
</feature>
<dbReference type="Proteomes" id="UP000009172">
    <property type="component" value="Unassembled WGS sequence"/>
</dbReference>
<feature type="region of interest" description="Disordered" evidence="1">
    <location>
        <begin position="67"/>
        <end position="111"/>
    </location>
</feature>